<accession>A0A4R5AB83</accession>
<organism evidence="1 2">
    <name type="scientific">Actinomadura darangshiensis</name>
    <dbReference type="NCBI Taxonomy" id="705336"/>
    <lineage>
        <taxon>Bacteria</taxon>
        <taxon>Bacillati</taxon>
        <taxon>Actinomycetota</taxon>
        <taxon>Actinomycetes</taxon>
        <taxon>Streptosporangiales</taxon>
        <taxon>Thermomonosporaceae</taxon>
        <taxon>Actinomadura</taxon>
    </lineage>
</organism>
<sequence>MPQPGDIDPSEARTVAEFTRCLRQVRTRAGNPSLRELEQRARRLGTRLPRSSVSDALAGATLPRRDLVMGFLRACGINPQADPRWVRAWARLAETSDPTVVSAQTEQADQQPRLTDQLVRDIRNAGLLRIGTTYLSEVEWKTLFSDVAELDIFMAYGQTWRHLHARELELVAASAGSRLRVFLADPDDQTTVAALAARFAITPEELQTRIQTTRQGYEALRRPGGANIQVFYWPGERTFSFFRLDEIAVVGFYSHTTSRAAAVPVLVCQEPGELYQFLLEELDAIQTASRPA</sequence>
<name>A0A4R5AB83_9ACTN</name>
<comment type="caution">
    <text evidence="1">The sequence shown here is derived from an EMBL/GenBank/DDBJ whole genome shotgun (WGS) entry which is preliminary data.</text>
</comment>
<proteinExistence type="predicted"/>
<dbReference type="Proteomes" id="UP000295578">
    <property type="component" value="Unassembled WGS sequence"/>
</dbReference>
<dbReference type="EMBL" id="SMKY01000269">
    <property type="protein sequence ID" value="TDD68416.1"/>
    <property type="molecule type" value="Genomic_DNA"/>
</dbReference>
<evidence type="ECO:0008006" key="3">
    <source>
        <dbReference type="Google" id="ProtNLM"/>
    </source>
</evidence>
<dbReference type="OrthoDB" id="7064944at2"/>
<dbReference type="AlphaFoldDB" id="A0A4R5AB83"/>
<gene>
    <name evidence="1" type="ORF">E1293_36985</name>
</gene>
<evidence type="ECO:0000313" key="1">
    <source>
        <dbReference type="EMBL" id="TDD68416.1"/>
    </source>
</evidence>
<evidence type="ECO:0000313" key="2">
    <source>
        <dbReference type="Proteomes" id="UP000295578"/>
    </source>
</evidence>
<reference evidence="1 2" key="1">
    <citation type="submission" date="2019-03" db="EMBL/GenBank/DDBJ databases">
        <title>Draft genome sequences of novel Actinobacteria.</title>
        <authorList>
            <person name="Sahin N."/>
            <person name="Ay H."/>
            <person name="Saygin H."/>
        </authorList>
    </citation>
    <scope>NUCLEOTIDE SEQUENCE [LARGE SCALE GENOMIC DNA]</scope>
    <source>
        <strain evidence="1 2">DSM 45941</strain>
    </source>
</reference>
<keyword evidence="2" id="KW-1185">Reference proteome</keyword>
<dbReference type="RefSeq" id="WP_132203114.1">
    <property type="nucleotide sequence ID" value="NZ_SMKY01000269.1"/>
</dbReference>
<protein>
    <recommendedName>
        <fullName evidence="3">XRE family transcriptional regulator</fullName>
    </recommendedName>
</protein>